<protein>
    <submittedName>
        <fullName evidence="1">Uncharacterized protein</fullName>
    </submittedName>
</protein>
<sequence>MDGLFGNRKVEEEDLVARKKDTPNVERNARREKRGVRAEHDITIEQWAHLYHKKKGKPQELGPLNGLWQIPFVDEEQFTTYPGLICAVETSRGDCAFNSLVVLGLRDPIGAKRGSAEVARVESIAASAGGLPNDELARFITTTNAREMVKQSKKLSPSEFMNYLSQNLKEGHGTYVSYSFPTGSHAVVAYKTEDGIVKLFDPQNHEDGTATTMDHFIELQNATEAAEQGELRFYVFIYPSIQDVNMIGWITSFFSKPAPIERQSTARAGKSLHDHQKISLKRAIMRENCPAGAKEELLGLVSEMIEALVQGGMIDALEDDLKDYYTRIFDICDNEGVDKAKEEIERILKAKMEGGANKRRKQKTVSKKCKKGKAKTTTKNNNKKIKRTIVV</sequence>
<accession>A0A6C0I3W1</accession>
<reference evidence="1" key="1">
    <citation type="journal article" date="2020" name="Nature">
        <title>Giant virus diversity and host interactions through global metagenomics.</title>
        <authorList>
            <person name="Schulz F."/>
            <person name="Roux S."/>
            <person name="Paez-Espino D."/>
            <person name="Jungbluth S."/>
            <person name="Walsh D.A."/>
            <person name="Denef V.J."/>
            <person name="McMahon K.D."/>
            <person name="Konstantinidis K.T."/>
            <person name="Eloe-Fadrosh E.A."/>
            <person name="Kyrpides N.C."/>
            <person name="Woyke T."/>
        </authorList>
    </citation>
    <scope>NUCLEOTIDE SEQUENCE</scope>
    <source>
        <strain evidence="1">GVMAG-M-3300023184-190</strain>
    </source>
</reference>
<dbReference type="EMBL" id="MN740098">
    <property type="protein sequence ID" value="QHT87698.1"/>
    <property type="molecule type" value="Genomic_DNA"/>
</dbReference>
<dbReference type="AlphaFoldDB" id="A0A6C0I3W1"/>
<proteinExistence type="predicted"/>
<name>A0A6C0I3W1_9ZZZZ</name>
<organism evidence="1">
    <name type="scientific">viral metagenome</name>
    <dbReference type="NCBI Taxonomy" id="1070528"/>
    <lineage>
        <taxon>unclassified sequences</taxon>
        <taxon>metagenomes</taxon>
        <taxon>organismal metagenomes</taxon>
    </lineage>
</organism>
<evidence type="ECO:0000313" key="1">
    <source>
        <dbReference type="EMBL" id="QHT87698.1"/>
    </source>
</evidence>